<dbReference type="GO" id="GO:0003677">
    <property type="term" value="F:DNA binding"/>
    <property type="evidence" value="ECO:0007669"/>
    <property type="project" value="UniProtKB-KW"/>
</dbReference>
<reference evidence="7" key="1">
    <citation type="submission" date="2023-03" db="EMBL/GenBank/DDBJ databases">
        <authorList>
            <person name="Steffen K."/>
            <person name="Cardenas P."/>
        </authorList>
    </citation>
    <scope>NUCLEOTIDE SEQUENCE</scope>
</reference>
<keyword evidence="4" id="KW-0233">DNA recombination</keyword>
<evidence type="ECO:0000256" key="4">
    <source>
        <dbReference type="ARBA" id="ARBA00023172"/>
    </source>
</evidence>
<dbReference type="Pfam" id="PF07282">
    <property type="entry name" value="Cas12f1-like_TNB"/>
    <property type="match status" value="1"/>
</dbReference>
<evidence type="ECO:0000313" key="8">
    <source>
        <dbReference type="Proteomes" id="UP001174909"/>
    </source>
</evidence>
<dbReference type="GO" id="GO:0032196">
    <property type="term" value="P:transposition"/>
    <property type="evidence" value="ECO:0007669"/>
    <property type="project" value="UniProtKB-KW"/>
</dbReference>
<dbReference type="GO" id="GO:0006310">
    <property type="term" value="P:DNA recombination"/>
    <property type="evidence" value="ECO:0007669"/>
    <property type="project" value="UniProtKB-KW"/>
</dbReference>
<dbReference type="Proteomes" id="UP001174909">
    <property type="component" value="Unassembled WGS sequence"/>
</dbReference>
<organism evidence="7 8">
    <name type="scientific">Geodia barretti</name>
    <name type="common">Barrett's horny sponge</name>
    <dbReference type="NCBI Taxonomy" id="519541"/>
    <lineage>
        <taxon>Eukaryota</taxon>
        <taxon>Metazoa</taxon>
        <taxon>Porifera</taxon>
        <taxon>Demospongiae</taxon>
        <taxon>Heteroscleromorpha</taxon>
        <taxon>Tetractinellida</taxon>
        <taxon>Astrophorina</taxon>
        <taxon>Geodiidae</taxon>
        <taxon>Geodia</taxon>
    </lineage>
</organism>
<evidence type="ECO:0000313" key="7">
    <source>
        <dbReference type="EMBL" id="CAI8053994.1"/>
    </source>
</evidence>
<comment type="caution">
    <text evidence="7">The sequence shown here is derived from an EMBL/GenBank/DDBJ whole genome shotgun (WGS) entry which is preliminary data.</text>
</comment>
<name>A0AA35XE07_GEOBA</name>
<keyword evidence="3" id="KW-0238">DNA-binding</keyword>
<evidence type="ECO:0000259" key="5">
    <source>
        <dbReference type="Pfam" id="PF01385"/>
    </source>
</evidence>
<gene>
    <name evidence="7" type="ORF">GBAR_LOCUS29506</name>
</gene>
<dbReference type="InterPro" id="IPR010095">
    <property type="entry name" value="Cas12f1-like_TNB"/>
</dbReference>
<dbReference type="Pfam" id="PF01385">
    <property type="entry name" value="OrfB_IS605"/>
    <property type="match status" value="1"/>
</dbReference>
<protein>
    <submittedName>
        <fullName evidence="7">Transposase in snaA-snaB intergenic region</fullName>
    </submittedName>
</protein>
<keyword evidence="8" id="KW-1185">Reference proteome</keyword>
<comment type="similarity">
    <text evidence="1">In the C-terminal section; belongs to the transposase 35 family.</text>
</comment>
<proteinExistence type="inferred from homology"/>
<evidence type="ECO:0000256" key="3">
    <source>
        <dbReference type="ARBA" id="ARBA00023125"/>
    </source>
</evidence>
<accession>A0AA35XE07</accession>
<keyword evidence="2" id="KW-0815">Transposition</keyword>
<dbReference type="AlphaFoldDB" id="A0AA35XE07"/>
<sequence length="353" mass="40822">MSAHLTKLKKLEKYQHWNIPYAWALQNVLKRLAQSFREMKTLGRGHPKFKSCKKHKGMTFRGEQVKLEYLLPKQKNERNYPTYQIRLNGRWYRFALHRNIEGKIIEVHVTRDALGDVYITLTEECNEVKPEPKTGQAEGFDMGIKDFLTGSDGERYTSPMFYEQNAKKLAKAQQEHSRKVKGSNNQERQRKTVARLHKKTANQRADHHWKLAIELCQKFDILFFEDLNLRGMKALFGKQVSDLAFGEFMQKLKHQSRKRLRSVLKISRWSPTTKCCSVCGHKNENLTLSDREWQCPKCNTHMDRDQNAALNILKEGVASFGLGVVRPIVLFNRIVGCSVEASSPLLNSTNASA</sequence>
<evidence type="ECO:0000256" key="2">
    <source>
        <dbReference type="ARBA" id="ARBA00022578"/>
    </source>
</evidence>
<dbReference type="NCBIfam" id="NF040570">
    <property type="entry name" value="guided_TnpB"/>
    <property type="match status" value="1"/>
</dbReference>
<feature type="domain" description="Probable transposase IS891/IS1136/IS1341" evidence="5">
    <location>
        <begin position="127"/>
        <end position="233"/>
    </location>
</feature>
<evidence type="ECO:0000256" key="1">
    <source>
        <dbReference type="ARBA" id="ARBA00008761"/>
    </source>
</evidence>
<dbReference type="EMBL" id="CASHTH010004135">
    <property type="protein sequence ID" value="CAI8053994.1"/>
    <property type="molecule type" value="Genomic_DNA"/>
</dbReference>
<dbReference type="InterPro" id="IPR001959">
    <property type="entry name" value="Transposase"/>
</dbReference>
<feature type="domain" description="Cas12f1-like TNB" evidence="6">
    <location>
        <begin position="245"/>
        <end position="312"/>
    </location>
</feature>
<evidence type="ECO:0000259" key="6">
    <source>
        <dbReference type="Pfam" id="PF07282"/>
    </source>
</evidence>